<dbReference type="InterPro" id="IPR020846">
    <property type="entry name" value="MFS_dom"/>
</dbReference>
<dbReference type="Pfam" id="PF07690">
    <property type="entry name" value="MFS_1"/>
    <property type="match status" value="1"/>
</dbReference>
<protein>
    <submittedName>
        <fullName evidence="7">MFS transporter</fullName>
    </submittedName>
</protein>
<evidence type="ECO:0000259" key="6">
    <source>
        <dbReference type="PROSITE" id="PS50850"/>
    </source>
</evidence>
<feature type="transmembrane region" description="Helical" evidence="5">
    <location>
        <begin position="368"/>
        <end position="390"/>
    </location>
</feature>
<feature type="transmembrane region" description="Helical" evidence="5">
    <location>
        <begin position="142"/>
        <end position="161"/>
    </location>
</feature>
<name>A0ABW8AK43_9ACTN</name>
<sequence length="428" mass="43015">MIAFEAMSISTAMPVVARDLGAIREYGFVFSAFLTPFLLGGVLAGSWGDAAGPRPALTAGLALFGGGLLVCGLAESLEVLLVGRAVAGAGAGLLAVSMYVAIAAIIPGELQPRLFSLISAGWVLPGILGPALAGFLAEHVSWRAVFLLVPPLTVPPALALLPRVRHLGNDDPGRTSPLARVVAGAALAVGVGGLQWGLGSLDTVGGALPVVATVAGAVLTGLAFPRLTPPGTARLGRGLPTVIALRGLYCMAFFGVESFVPLMLVTQRGLSPTLAGITLSLGAIGWTVGSYIQGRPNLAVPRHVLLSAAGIVVGLSTWAMTATIRPEVPVWLASVAWAVAALGMGLGMASVSVLTLRLSLPHEKGVNSAALQLSDALGSALGIGLAGAAFATWHDPVAGDAALFTGIWLAGGAVAVFAGLVAPRARTA</sequence>
<feature type="transmembrane region" description="Helical" evidence="5">
    <location>
        <begin position="270"/>
        <end position="292"/>
    </location>
</feature>
<reference evidence="7 8" key="1">
    <citation type="submission" date="2024-10" db="EMBL/GenBank/DDBJ databases">
        <title>The Natural Products Discovery Center: Release of the First 8490 Sequenced Strains for Exploring Actinobacteria Biosynthetic Diversity.</title>
        <authorList>
            <person name="Kalkreuter E."/>
            <person name="Kautsar S.A."/>
            <person name="Yang D."/>
            <person name="Bader C.D."/>
            <person name="Teijaro C.N."/>
            <person name="Fluegel L."/>
            <person name="Davis C.M."/>
            <person name="Simpson J.R."/>
            <person name="Lauterbach L."/>
            <person name="Steele A.D."/>
            <person name="Gui C."/>
            <person name="Meng S."/>
            <person name="Li G."/>
            <person name="Viehrig K."/>
            <person name="Ye F."/>
            <person name="Su P."/>
            <person name="Kiefer A.F."/>
            <person name="Nichols A."/>
            <person name="Cepeda A.J."/>
            <person name="Yan W."/>
            <person name="Fan B."/>
            <person name="Jiang Y."/>
            <person name="Adhikari A."/>
            <person name="Zheng C.-J."/>
            <person name="Schuster L."/>
            <person name="Cowan T.M."/>
            <person name="Smanski M.J."/>
            <person name="Chevrette M.G."/>
            <person name="De Carvalho L.P.S."/>
            <person name="Shen B."/>
        </authorList>
    </citation>
    <scope>NUCLEOTIDE SEQUENCE [LARGE SCALE GENOMIC DNA]</scope>
    <source>
        <strain evidence="7 8">NPDC049639</strain>
    </source>
</reference>
<feature type="domain" description="Major facilitator superfamily (MFS) profile" evidence="6">
    <location>
        <begin position="1"/>
        <end position="428"/>
    </location>
</feature>
<dbReference type="Gene3D" id="1.20.1250.20">
    <property type="entry name" value="MFS general substrate transporter like domains"/>
    <property type="match status" value="2"/>
</dbReference>
<organism evidence="7 8">
    <name type="scientific">Spongisporangium articulatum</name>
    <dbReference type="NCBI Taxonomy" id="3362603"/>
    <lineage>
        <taxon>Bacteria</taxon>
        <taxon>Bacillati</taxon>
        <taxon>Actinomycetota</taxon>
        <taxon>Actinomycetes</taxon>
        <taxon>Kineosporiales</taxon>
        <taxon>Kineosporiaceae</taxon>
        <taxon>Spongisporangium</taxon>
    </lineage>
</organism>
<dbReference type="EMBL" id="JBITLV010000002">
    <property type="protein sequence ID" value="MFI7586739.1"/>
    <property type="molecule type" value="Genomic_DNA"/>
</dbReference>
<keyword evidence="2 5" id="KW-0812">Transmembrane</keyword>
<feature type="transmembrane region" description="Helical" evidence="5">
    <location>
        <begin position="181"/>
        <end position="198"/>
    </location>
</feature>
<evidence type="ECO:0000256" key="1">
    <source>
        <dbReference type="ARBA" id="ARBA00004651"/>
    </source>
</evidence>
<feature type="transmembrane region" description="Helical" evidence="5">
    <location>
        <begin position="81"/>
        <end position="102"/>
    </location>
</feature>
<dbReference type="InterPro" id="IPR011701">
    <property type="entry name" value="MFS"/>
</dbReference>
<feature type="transmembrane region" description="Helical" evidence="5">
    <location>
        <begin position="56"/>
        <end position="75"/>
    </location>
</feature>
<feature type="transmembrane region" description="Helical" evidence="5">
    <location>
        <begin position="330"/>
        <end position="356"/>
    </location>
</feature>
<gene>
    <name evidence="7" type="ORF">ACIB24_06650</name>
</gene>
<accession>A0ABW8AK43</accession>
<dbReference type="SUPFAM" id="SSF103473">
    <property type="entry name" value="MFS general substrate transporter"/>
    <property type="match status" value="1"/>
</dbReference>
<evidence type="ECO:0000256" key="5">
    <source>
        <dbReference type="SAM" id="Phobius"/>
    </source>
</evidence>
<evidence type="ECO:0000256" key="4">
    <source>
        <dbReference type="ARBA" id="ARBA00023136"/>
    </source>
</evidence>
<keyword evidence="3 5" id="KW-1133">Transmembrane helix</keyword>
<evidence type="ECO:0000313" key="7">
    <source>
        <dbReference type="EMBL" id="MFI7586739.1"/>
    </source>
</evidence>
<comment type="caution">
    <text evidence="7">The sequence shown here is derived from an EMBL/GenBank/DDBJ whole genome shotgun (WGS) entry which is preliminary data.</text>
</comment>
<feature type="transmembrane region" description="Helical" evidence="5">
    <location>
        <begin position="204"/>
        <end position="224"/>
    </location>
</feature>
<keyword evidence="4 5" id="KW-0472">Membrane</keyword>
<proteinExistence type="predicted"/>
<dbReference type="RefSeq" id="WP_398278736.1">
    <property type="nucleotide sequence ID" value="NZ_JBITLV010000002.1"/>
</dbReference>
<evidence type="ECO:0000256" key="3">
    <source>
        <dbReference type="ARBA" id="ARBA00022989"/>
    </source>
</evidence>
<dbReference type="Proteomes" id="UP001612915">
    <property type="component" value="Unassembled WGS sequence"/>
</dbReference>
<dbReference type="PROSITE" id="PS50850">
    <property type="entry name" value="MFS"/>
    <property type="match status" value="1"/>
</dbReference>
<evidence type="ECO:0000256" key="2">
    <source>
        <dbReference type="ARBA" id="ARBA00022692"/>
    </source>
</evidence>
<feature type="transmembrane region" description="Helical" evidence="5">
    <location>
        <begin position="26"/>
        <end position="44"/>
    </location>
</feature>
<dbReference type="InterPro" id="IPR036259">
    <property type="entry name" value="MFS_trans_sf"/>
</dbReference>
<dbReference type="PANTHER" id="PTHR23501:SF154">
    <property type="entry name" value="MULTIDRUG-EFFLUX TRANSPORTER RV1634-RELATED"/>
    <property type="match status" value="1"/>
</dbReference>
<feature type="transmembrane region" description="Helical" evidence="5">
    <location>
        <begin position="402"/>
        <end position="422"/>
    </location>
</feature>
<evidence type="ECO:0000313" key="8">
    <source>
        <dbReference type="Proteomes" id="UP001612915"/>
    </source>
</evidence>
<feature type="transmembrane region" description="Helical" evidence="5">
    <location>
        <begin position="245"/>
        <end position="264"/>
    </location>
</feature>
<comment type="subcellular location">
    <subcellularLocation>
        <location evidence="1">Cell membrane</location>
        <topology evidence="1">Multi-pass membrane protein</topology>
    </subcellularLocation>
</comment>
<feature type="transmembrane region" description="Helical" evidence="5">
    <location>
        <begin position="304"/>
        <end position="324"/>
    </location>
</feature>
<dbReference type="PANTHER" id="PTHR23501">
    <property type="entry name" value="MAJOR FACILITATOR SUPERFAMILY"/>
    <property type="match status" value="1"/>
</dbReference>
<feature type="transmembrane region" description="Helical" evidence="5">
    <location>
        <begin position="114"/>
        <end position="136"/>
    </location>
</feature>
<keyword evidence="8" id="KW-1185">Reference proteome</keyword>